<keyword evidence="3" id="KW-1185">Reference proteome</keyword>
<protein>
    <submittedName>
        <fullName evidence="2">Uncharacterized protein</fullName>
    </submittedName>
</protein>
<gene>
    <name evidence="2" type="ORF">HK097_000473</name>
</gene>
<feature type="compositionally biased region" description="Basic and acidic residues" evidence="1">
    <location>
        <begin position="68"/>
        <end position="78"/>
    </location>
</feature>
<proteinExistence type="predicted"/>
<accession>A0AAD5S5F7</accession>
<sequence length="103" mass="10634">MPNPSTPLIIGATALAGGAAYLATHSKKASGSASSEHDFASHATVLPSTGAAIPGREELKSYNVSWKGGDRDYGKDAGQEEVEKEQEWRSESAAGAELVDAMG</sequence>
<evidence type="ECO:0000256" key="1">
    <source>
        <dbReference type="SAM" id="MobiDB-lite"/>
    </source>
</evidence>
<name>A0AAD5S5F7_9FUNG</name>
<reference evidence="2" key="1">
    <citation type="submission" date="2020-05" db="EMBL/GenBank/DDBJ databases">
        <title>Phylogenomic resolution of chytrid fungi.</title>
        <authorList>
            <person name="Stajich J.E."/>
            <person name="Amses K."/>
            <person name="Simmons R."/>
            <person name="Seto K."/>
            <person name="Myers J."/>
            <person name="Bonds A."/>
            <person name="Quandt C.A."/>
            <person name="Barry K."/>
            <person name="Liu P."/>
            <person name="Grigoriev I."/>
            <person name="Longcore J.E."/>
            <person name="James T.Y."/>
        </authorList>
    </citation>
    <scope>NUCLEOTIDE SEQUENCE</scope>
    <source>
        <strain evidence="2">JEL0318</strain>
    </source>
</reference>
<dbReference type="Proteomes" id="UP001212841">
    <property type="component" value="Unassembled WGS sequence"/>
</dbReference>
<evidence type="ECO:0000313" key="2">
    <source>
        <dbReference type="EMBL" id="KAJ3046840.1"/>
    </source>
</evidence>
<evidence type="ECO:0000313" key="3">
    <source>
        <dbReference type="Proteomes" id="UP001212841"/>
    </source>
</evidence>
<dbReference type="AlphaFoldDB" id="A0AAD5S5F7"/>
<organism evidence="2 3">
    <name type="scientific">Rhizophlyctis rosea</name>
    <dbReference type="NCBI Taxonomy" id="64517"/>
    <lineage>
        <taxon>Eukaryota</taxon>
        <taxon>Fungi</taxon>
        <taxon>Fungi incertae sedis</taxon>
        <taxon>Chytridiomycota</taxon>
        <taxon>Chytridiomycota incertae sedis</taxon>
        <taxon>Chytridiomycetes</taxon>
        <taxon>Rhizophlyctidales</taxon>
        <taxon>Rhizophlyctidaceae</taxon>
        <taxon>Rhizophlyctis</taxon>
    </lineage>
</organism>
<comment type="caution">
    <text evidence="2">The sequence shown here is derived from an EMBL/GenBank/DDBJ whole genome shotgun (WGS) entry which is preliminary data.</text>
</comment>
<feature type="region of interest" description="Disordered" evidence="1">
    <location>
        <begin position="66"/>
        <end position="103"/>
    </location>
</feature>
<dbReference type="EMBL" id="JADGJD010001080">
    <property type="protein sequence ID" value="KAJ3046840.1"/>
    <property type="molecule type" value="Genomic_DNA"/>
</dbReference>